<organism evidence="2 3">
    <name type="scientific">Lentilactobacillus hilgardii</name>
    <name type="common">Lactobacillus hilgardii</name>
    <dbReference type="NCBI Taxonomy" id="1588"/>
    <lineage>
        <taxon>Bacteria</taxon>
        <taxon>Bacillati</taxon>
        <taxon>Bacillota</taxon>
        <taxon>Bacilli</taxon>
        <taxon>Lactobacillales</taxon>
        <taxon>Lactobacillaceae</taxon>
        <taxon>Lentilactobacillus</taxon>
    </lineage>
</organism>
<proteinExistence type="predicted"/>
<dbReference type="EMBL" id="CP047121">
    <property type="protein sequence ID" value="QHB52029.1"/>
    <property type="molecule type" value="Genomic_DNA"/>
</dbReference>
<evidence type="ECO:0000313" key="3">
    <source>
        <dbReference type="Proteomes" id="UP000465035"/>
    </source>
</evidence>
<protein>
    <submittedName>
        <fullName evidence="2">DUF2929 family protein</fullName>
    </submittedName>
</protein>
<reference evidence="2 3" key="1">
    <citation type="submission" date="2019-12" db="EMBL/GenBank/DDBJ databases">
        <title>Lactobacillus hilgardii FLUB.</title>
        <authorList>
            <person name="Gustaw K."/>
        </authorList>
    </citation>
    <scope>NUCLEOTIDE SEQUENCE [LARGE SCALE GENOMIC DNA]</scope>
    <source>
        <strain evidence="2 3">FLUB</strain>
    </source>
</reference>
<evidence type="ECO:0000313" key="2">
    <source>
        <dbReference type="EMBL" id="QHB52029.1"/>
    </source>
</evidence>
<keyword evidence="1" id="KW-0472">Membrane</keyword>
<dbReference type="Proteomes" id="UP000465035">
    <property type="component" value="Chromosome"/>
</dbReference>
<feature type="transmembrane region" description="Helical" evidence="1">
    <location>
        <begin position="55"/>
        <end position="75"/>
    </location>
</feature>
<gene>
    <name evidence="2" type="ORF">GQR93_07420</name>
</gene>
<dbReference type="Pfam" id="PF11151">
    <property type="entry name" value="DUF2929"/>
    <property type="match status" value="1"/>
</dbReference>
<name>A0A6P1E623_LENHI</name>
<dbReference type="InterPro" id="IPR021324">
    <property type="entry name" value="DUF2929"/>
</dbReference>
<evidence type="ECO:0000256" key="1">
    <source>
        <dbReference type="SAM" id="Phobius"/>
    </source>
</evidence>
<feature type="transmembrane region" description="Helical" evidence="1">
    <location>
        <begin position="21"/>
        <end position="43"/>
    </location>
</feature>
<accession>A0A6P1E623</accession>
<keyword evidence="1" id="KW-1133">Transmembrane helix</keyword>
<dbReference type="AlphaFoldDB" id="A0A6P1E623"/>
<keyword evidence="1" id="KW-0812">Transmembrane</keyword>
<sequence>MIFLRKYAKIPLIVRRPKTMKLIASNLVVIFWALIFGEIIGYIANQLEVLPYNPMQIGITAAIVGFCATNGIYLISKGSFSK</sequence>